<dbReference type="EMBL" id="VFPU01000001">
    <property type="protein sequence ID" value="TQM97492.1"/>
    <property type="molecule type" value="Genomic_DNA"/>
</dbReference>
<dbReference type="Gene3D" id="3.40.50.720">
    <property type="entry name" value="NAD(P)-binding Rossmann-like Domain"/>
    <property type="match status" value="1"/>
</dbReference>
<dbReference type="Proteomes" id="UP000315133">
    <property type="component" value="Unassembled WGS sequence"/>
</dbReference>
<reference evidence="1 2" key="1">
    <citation type="submission" date="2019-06" db="EMBL/GenBank/DDBJ databases">
        <title>Sequencing the genomes of 1000 actinobacteria strains.</title>
        <authorList>
            <person name="Klenk H.-P."/>
        </authorList>
    </citation>
    <scope>NUCLEOTIDE SEQUENCE [LARGE SCALE GENOMIC DNA]</scope>
    <source>
        <strain evidence="1 2">DSM 12362</strain>
    </source>
</reference>
<comment type="caution">
    <text evidence="1">The sequence shown here is derived from an EMBL/GenBank/DDBJ whole genome shotgun (WGS) entry which is preliminary data.</text>
</comment>
<evidence type="ECO:0000313" key="2">
    <source>
        <dbReference type="Proteomes" id="UP000315133"/>
    </source>
</evidence>
<accession>A0A543KQY8</accession>
<keyword evidence="2" id="KW-1185">Reference proteome</keyword>
<sequence>MLQTDPDDSSGDGLLQEAVAGAVVSGPPVPRRSAGCRVVGTGPLAARLRRTVESPPSRGTDVVDVLVHHHVVPPDVGLEVARDGRLALPVVVQPRRVLVGPVVGTGAGPCLHCLDLHRRDRDPAWPHVATVLGHPAEQGGPVEVPEAVARATEGVVLLLVGSVGSPALGPVDAGLVHELGPAAPHVVTRRWVVHPACRWHAGDDDGGRPGAGRPP</sequence>
<organism evidence="1 2">
    <name type="scientific">Ornithinimicrobium humiphilum</name>
    <dbReference type="NCBI Taxonomy" id="125288"/>
    <lineage>
        <taxon>Bacteria</taxon>
        <taxon>Bacillati</taxon>
        <taxon>Actinomycetota</taxon>
        <taxon>Actinomycetes</taxon>
        <taxon>Micrococcales</taxon>
        <taxon>Ornithinimicrobiaceae</taxon>
        <taxon>Ornithinimicrobium</taxon>
    </lineage>
</organism>
<gene>
    <name evidence="1" type="ORF">FB476_2405</name>
</gene>
<evidence type="ECO:0000313" key="1">
    <source>
        <dbReference type="EMBL" id="TQM97492.1"/>
    </source>
</evidence>
<protein>
    <recommendedName>
        <fullName evidence="3">Bacteriocin biosynthesis cyclodehydratase domain-containing protein</fullName>
    </recommendedName>
</protein>
<name>A0A543KQY8_9MICO</name>
<evidence type="ECO:0008006" key="3">
    <source>
        <dbReference type="Google" id="ProtNLM"/>
    </source>
</evidence>
<dbReference type="AlphaFoldDB" id="A0A543KQY8"/>
<proteinExistence type="predicted"/>